<evidence type="ECO:0000256" key="16">
    <source>
        <dbReference type="ARBA" id="ARBA00047899"/>
    </source>
</evidence>
<comment type="subcellular location">
    <subcellularLocation>
        <location evidence="1">Membrane</location>
        <topology evidence="1">Single-pass type I membrane protein</topology>
    </subcellularLocation>
</comment>
<protein>
    <recommendedName>
        <fullName evidence="2">non-specific serine/threonine protein kinase</fullName>
        <ecNumber evidence="2">2.7.11.1</ecNumber>
    </recommendedName>
</protein>
<dbReference type="Pfam" id="PF00069">
    <property type="entry name" value="Pkinase"/>
    <property type="match status" value="1"/>
</dbReference>
<dbReference type="InterPro" id="IPR025287">
    <property type="entry name" value="WAK_GUB"/>
</dbReference>
<dbReference type="InterPro" id="IPR017441">
    <property type="entry name" value="Protein_kinase_ATP_BS"/>
</dbReference>
<evidence type="ECO:0000256" key="15">
    <source>
        <dbReference type="ARBA" id="ARBA00023180"/>
    </source>
</evidence>
<keyword evidence="13" id="KW-1015">Disulfide bond</keyword>
<evidence type="ECO:0000256" key="11">
    <source>
        <dbReference type="ARBA" id="ARBA00022989"/>
    </source>
</evidence>
<evidence type="ECO:0000256" key="5">
    <source>
        <dbReference type="ARBA" id="ARBA00022679"/>
    </source>
</evidence>
<reference evidence="23" key="1">
    <citation type="submission" date="2019-11" db="EMBL/GenBank/DDBJ databases">
        <authorList>
            <person name="Liu Y."/>
            <person name="Hou J."/>
            <person name="Li T.-Q."/>
            <person name="Guan C.-H."/>
            <person name="Wu X."/>
            <person name="Wu H.-Z."/>
            <person name="Ling F."/>
            <person name="Zhang R."/>
            <person name="Shi X.-G."/>
            <person name="Ren J.-P."/>
            <person name="Chen E.-F."/>
            <person name="Sun J.-M."/>
        </authorList>
    </citation>
    <scope>NUCLEOTIDE SEQUENCE</scope>
    <source>
        <strain evidence="23">Adult_tree_wgs_1</strain>
        <tissue evidence="23">Leaves</tissue>
    </source>
</reference>
<dbReference type="AlphaFoldDB" id="A0A834GND3"/>
<feature type="chain" id="PRO_5032740842" description="non-specific serine/threonine protein kinase" evidence="21">
    <location>
        <begin position="25"/>
        <end position="761"/>
    </location>
</feature>
<dbReference type="EMBL" id="WJXA01000008">
    <property type="protein sequence ID" value="KAF7135421.1"/>
    <property type="molecule type" value="Genomic_DNA"/>
</dbReference>
<evidence type="ECO:0000256" key="10">
    <source>
        <dbReference type="ARBA" id="ARBA00022840"/>
    </source>
</evidence>
<dbReference type="Pfam" id="PF14380">
    <property type="entry name" value="WAK_assoc"/>
    <property type="match status" value="1"/>
</dbReference>
<comment type="catalytic activity">
    <reaction evidence="17">
        <text>L-seryl-[protein] + ATP = O-phospho-L-seryl-[protein] + ADP + H(+)</text>
        <dbReference type="Rhea" id="RHEA:17989"/>
        <dbReference type="Rhea" id="RHEA-COMP:9863"/>
        <dbReference type="Rhea" id="RHEA-COMP:11604"/>
        <dbReference type="ChEBI" id="CHEBI:15378"/>
        <dbReference type="ChEBI" id="CHEBI:29999"/>
        <dbReference type="ChEBI" id="CHEBI:30616"/>
        <dbReference type="ChEBI" id="CHEBI:83421"/>
        <dbReference type="ChEBI" id="CHEBI:456216"/>
        <dbReference type="EC" id="2.7.11.1"/>
    </reaction>
</comment>
<dbReference type="PROSITE" id="PS50011">
    <property type="entry name" value="PROTEIN_KINASE_DOM"/>
    <property type="match status" value="1"/>
</dbReference>
<evidence type="ECO:0000313" key="23">
    <source>
        <dbReference type="EMBL" id="KAF7135421.1"/>
    </source>
</evidence>
<dbReference type="InterPro" id="IPR032872">
    <property type="entry name" value="WAK_assoc_C"/>
</dbReference>
<dbReference type="Gene3D" id="1.10.510.10">
    <property type="entry name" value="Transferase(Phosphotransferase) domain 1"/>
    <property type="match status" value="1"/>
</dbReference>
<evidence type="ECO:0000256" key="13">
    <source>
        <dbReference type="ARBA" id="ARBA00023157"/>
    </source>
</evidence>
<feature type="domain" description="Protein kinase" evidence="22">
    <location>
        <begin position="451"/>
        <end position="738"/>
    </location>
</feature>
<sequence>MHSQLFPISYMFVAIVALIPTSLAQGNEQYLNCSQLFQCGNIQGIGYPFWGGNRSESCGHPSFFLNCTGEAPVLTIDTWPYLVLSIDNSRYALTVARQEFWNDSCPQYLYNGTLDPDHFSYAADTAELVLRYGCTTLTPSNTTLPNQFWCHANGNNGTFGIYESAGLTTSVLNTVSCNTSVSVRMNSTVGAGLSSNGTSEKLTEVLDSGFGLVWEANNTNCQLCVSSGGVCGSNSSNPGSFVCYCSDRDYPVKSFEDRLIFCGFLTPLNWRFEFAGRLNPQIGDMKPACLKTAEPLDGNIDFCGYPGFNVYCEGDKPIYTSYCSNYLLEDIFYSNNSFQLVNLEVLNSQCPAPLRFLVFDRSSLEFGPNFANPYLFYNCTTSFPGIGSVLVVGVVTTLALLYYFWRNSSGKSFIFWNNENEVSANFEAILKNCGSLAPKKYSYSEVKKMTNSFKEKLGQGGYGLVYKGKLKNGSLIAVKVLKESKGNGEEFINEVASISRTAHINVVTLLGYCFERRKRALIYEFMPNGSLDKFISDKNLSVDHQLGWGTLYQIAIGIARGLEYLHRGCNTRILHFDIKPHNILLDEGFCPKISDFGLAKLCPKKNSIISMSDLRGTAGYIAPEVFSRIYGGVSHKSDVYSYGMMIIDMVGGRKNINLGVDHTTEYFPDWLYRHLELAEEIGQHGNMNEADTEISRKMTTVGLWCIQTYPSSRPAMSKVVEMLEGSLASLQIPPKPFLASPQRAPAESSSTDNLESCSSNV</sequence>
<keyword evidence="4" id="KW-0245">EGF-like domain</keyword>
<evidence type="ECO:0000313" key="24">
    <source>
        <dbReference type="Proteomes" id="UP000626092"/>
    </source>
</evidence>
<evidence type="ECO:0000256" key="4">
    <source>
        <dbReference type="ARBA" id="ARBA00022536"/>
    </source>
</evidence>
<dbReference type="PROSITE" id="PS00108">
    <property type="entry name" value="PROTEIN_KINASE_ST"/>
    <property type="match status" value="1"/>
</dbReference>
<keyword evidence="3" id="KW-0723">Serine/threonine-protein kinase</keyword>
<dbReference type="EC" id="2.7.11.1" evidence="2"/>
<evidence type="ECO:0000256" key="8">
    <source>
        <dbReference type="ARBA" id="ARBA00022741"/>
    </source>
</evidence>
<evidence type="ECO:0000256" key="18">
    <source>
        <dbReference type="PROSITE-ProRule" id="PRU10141"/>
    </source>
</evidence>
<keyword evidence="7 21" id="KW-0732">Signal</keyword>
<keyword evidence="6 20" id="KW-0812">Transmembrane</keyword>
<evidence type="ECO:0000256" key="9">
    <source>
        <dbReference type="ARBA" id="ARBA00022777"/>
    </source>
</evidence>
<organism evidence="23 24">
    <name type="scientific">Rhododendron simsii</name>
    <name type="common">Sims's rhododendron</name>
    <dbReference type="NCBI Taxonomy" id="118357"/>
    <lineage>
        <taxon>Eukaryota</taxon>
        <taxon>Viridiplantae</taxon>
        <taxon>Streptophyta</taxon>
        <taxon>Embryophyta</taxon>
        <taxon>Tracheophyta</taxon>
        <taxon>Spermatophyta</taxon>
        <taxon>Magnoliopsida</taxon>
        <taxon>eudicotyledons</taxon>
        <taxon>Gunneridae</taxon>
        <taxon>Pentapetalae</taxon>
        <taxon>asterids</taxon>
        <taxon>Ericales</taxon>
        <taxon>Ericaceae</taxon>
        <taxon>Ericoideae</taxon>
        <taxon>Rhodoreae</taxon>
        <taxon>Rhododendron</taxon>
    </lineage>
</organism>
<evidence type="ECO:0000259" key="22">
    <source>
        <dbReference type="PROSITE" id="PS50011"/>
    </source>
</evidence>
<dbReference type="Gene3D" id="3.30.200.20">
    <property type="entry name" value="Phosphorylase Kinase, domain 1"/>
    <property type="match status" value="1"/>
</dbReference>
<keyword evidence="9" id="KW-0418">Kinase</keyword>
<comment type="catalytic activity">
    <reaction evidence="16">
        <text>L-threonyl-[protein] + ATP = O-phospho-L-threonyl-[protein] + ADP + H(+)</text>
        <dbReference type="Rhea" id="RHEA:46608"/>
        <dbReference type="Rhea" id="RHEA-COMP:11060"/>
        <dbReference type="Rhea" id="RHEA-COMP:11605"/>
        <dbReference type="ChEBI" id="CHEBI:15378"/>
        <dbReference type="ChEBI" id="CHEBI:30013"/>
        <dbReference type="ChEBI" id="CHEBI:30616"/>
        <dbReference type="ChEBI" id="CHEBI:61977"/>
        <dbReference type="ChEBI" id="CHEBI:456216"/>
        <dbReference type="EC" id="2.7.11.1"/>
    </reaction>
</comment>
<evidence type="ECO:0000256" key="6">
    <source>
        <dbReference type="ARBA" id="ARBA00022692"/>
    </source>
</evidence>
<evidence type="ECO:0000256" key="20">
    <source>
        <dbReference type="SAM" id="Phobius"/>
    </source>
</evidence>
<feature type="binding site" evidence="18">
    <location>
        <position position="479"/>
    </location>
    <ligand>
        <name>ATP</name>
        <dbReference type="ChEBI" id="CHEBI:30616"/>
    </ligand>
</feature>
<dbReference type="GO" id="GO:0004674">
    <property type="term" value="F:protein serine/threonine kinase activity"/>
    <property type="evidence" value="ECO:0007669"/>
    <property type="project" value="UniProtKB-KW"/>
</dbReference>
<dbReference type="InterPro" id="IPR000719">
    <property type="entry name" value="Prot_kinase_dom"/>
</dbReference>
<feature type="transmembrane region" description="Helical" evidence="20">
    <location>
        <begin position="383"/>
        <end position="405"/>
    </location>
</feature>
<keyword evidence="11 20" id="KW-1133">Transmembrane helix</keyword>
<evidence type="ECO:0000256" key="2">
    <source>
        <dbReference type="ARBA" id="ARBA00012513"/>
    </source>
</evidence>
<dbReference type="PROSITE" id="PS00107">
    <property type="entry name" value="PROTEIN_KINASE_ATP"/>
    <property type="match status" value="1"/>
</dbReference>
<keyword evidence="5" id="KW-0808">Transferase</keyword>
<dbReference type="GO" id="GO:0005524">
    <property type="term" value="F:ATP binding"/>
    <property type="evidence" value="ECO:0007669"/>
    <property type="project" value="UniProtKB-UniRule"/>
</dbReference>
<keyword evidence="8 18" id="KW-0547">Nucleotide-binding</keyword>
<feature type="region of interest" description="Disordered" evidence="19">
    <location>
        <begin position="738"/>
        <end position="761"/>
    </location>
</feature>
<dbReference type="InterPro" id="IPR008271">
    <property type="entry name" value="Ser/Thr_kinase_AS"/>
</dbReference>
<evidence type="ECO:0000256" key="3">
    <source>
        <dbReference type="ARBA" id="ARBA00022527"/>
    </source>
</evidence>
<keyword evidence="15" id="KW-0325">Glycoprotein</keyword>
<evidence type="ECO:0000256" key="21">
    <source>
        <dbReference type="SAM" id="SignalP"/>
    </source>
</evidence>
<evidence type="ECO:0000256" key="17">
    <source>
        <dbReference type="ARBA" id="ARBA00048679"/>
    </source>
</evidence>
<dbReference type="Proteomes" id="UP000626092">
    <property type="component" value="Unassembled WGS sequence"/>
</dbReference>
<gene>
    <name evidence="23" type="ORF">RHSIM_Rhsim08G0091700</name>
</gene>
<evidence type="ECO:0000256" key="12">
    <source>
        <dbReference type="ARBA" id="ARBA00023136"/>
    </source>
</evidence>
<keyword evidence="10 18" id="KW-0067">ATP-binding</keyword>
<proteinExistence type="predicted"/>
<dbReference type="InterPro" id="IPR045874">
    <property type="entry name" value="LRK10/LRL21-25-like"/>
</dbReference>
<dbReference type="SUPFAM" id="SSF56112">
    <property type="entry name" value="Protein kinase-like (PK-like)"/>
    <property type="match status" value="1"/>
</dbReference>
<keyword evidence="24" id="KW-1185">Reference proteome</keyword>
<dbReference type="InterPro" id="IPR011009">
    <property type="entry name" value="Kinase-like_dom_sf"/>
</dbReference>
<dbReference type="PANTHER" id="PTHR27009">
    <property type="entry name" value="RUST RESISTANCE KINASE LR10-RELATED"/>
    <property type="match status" value="1"/>
</dbReference>
<dbReference type="Pfam" id="PF13947">
    <property type="entry name" value="GUB_WAK_bind"/>
    <property type="match status" value="1"/>
</dbReference>
<evidence type="ECO:0000256" key="14">
    <source>
        <dbReference type="ARBA" id="ARBA00023170"/>
    </source>
</evidence>
<dbReference type="GO" id="GO:0030247">
    <property type="term" value="F:polysaccharide binding"/>
    <property type="evidence" value="ECO:0007669"/>
    <property type="project" value="InterPro"/>
</dbReference>
<feature type="compositionally biased region" description="Polar residues" evidence="19">
    <location>
        <begin position="747"/>
        <end position="761"/>
    </location>
</feature>
<keyword evidence="12 20" id="KW-0472">Membrane</keyword>
<dbReference type="OrthoDB" id="4062651at2759"/>
<evidence type="ECO:0000256" key="1">
    <source>
        <dbReference type="ARBA" id="ARBA00004479"/>
    </source>
</evidence>
<dbReference type="FunFam" id="1.10.510.10:FF:000590">
    <property type="entry name" value="PR5-like receptor kinase"/>
    <property type="match status" value="1"/>
</dbReference>
<dbReference type="SMART" id="SM00220">
    <property type="entry name" value="S_TKc"/>
    <property type="match status" value="1"/>
</dbReference>
<keyword evidence="14" id="KW-0675">Receptor</keyword>
<dbReference type="FunFam" id="3.30.200.20:FF:000059">
    <property type="entry name" value="S-receptor-like serine/threonine-protein kinase"/>
    <property type="match status" value="1"/>
</dbReference>
<feature type="signal peptide" evidence="21">
    <location>
        <begin position="1"/>
        <end position="24"/>
    </location>
</feature>
<comment type="caution">
    <text evidence="23">The sequence shown here is derived from an EMBL/GenBank/DDBJ whole genome shotgun (WGS) entry which is preliminary data.</text>
</comment>
<evidence type="ECO:0000256" key="7">
    <source>
        <dbReference type="ARBA" id="ARBA00022729"/>
    </source>
</evidence>
<name>A0A834GND3_RHOSS</name>
<evidence type="ECO:0000256" key="19">
    <source>
        <dbReference type="SAM" id="MobiDB-lite"/>
    </source>
</evidence>
<dbReference type="GO" id="GO:0016020">
    <property type="term" value="C:membrane"/>
    <property type="evidence" value="ECO:0007669"/>
    <property type="project" value="UniProtKB-SubCell"/>
</dbReference>
<accession>A0A834GND3</accession>